<keyword evidence="4" id="KW-1185">Reference proteome</keyword>
<dbReference type="EMBL" id="CAJNOC010000243">
    <property type="protein sequence ID" value="CAF0732209.1"/>
    <property type="molecule type" value="Genomic_DNA"/>
</dbReference>
<dbReference type="PROSITE" id="PS51450">
    <property type="entry name" value="LRR"/>
    <property type="match status" value="2"/>
</dbReference>
<organism evidence="3 4">
    <name type="scientific">Brachionus calyciflorus</name>
    <dbReference type="NCBI Taxonomy" id="104777"/>
    <lineage>
        <taxon>Eukaryota</taxon>
        <taxon>Metazoa</taxon>
        <taxon>Spiralia</taxon>
        <taxon>Gnathifera</taxon>
        <taxon>Rotifera</taxon>
        <taxon>Eurotatoria</taxon>
        <taxon>Monogononta</taxon>
        <taxon>Pseudotrocha</taxon>
        <taxon>Ploima</taxon>
        <taxon>Brachionidae</taxon>
        <taxon>Brachionus</taxon>
    </lineage>
</organism>
<evidence type="ECO:0000313" key="4">
    <source>
        <dbReference type="Proteomes" id="UP000663879"/>
    </source>
</evidence>
<protein>
    <recommendedName>
        <fullName evidence="5">Leucine-rich repeat-containing protein 58</fullName>
    </recommendedName>
</protein>
<dbReference type="Pfam" id="PF13855">
    <property type="entry name" value="LRR_8"/>
    <property type="match status" value="1"/>
</dbReference>
<keyword evidence="1" id="KW-0433">Leucine-rich repeat</keyword>
<evidence type="ECO:0000256" key="2">
    <source>
        <dbReference type="ARBA" id="ARBA00022737"/>
    </source>
</evidence>
<evidence type="ECO:0000256" key="1">
    <source>
        <dbReference type="ARBA" id="ARBA00022614"/>
    </source>
</evidence>
<evidence type="ECO:0000313" key="3">
    <source>
        <dbReference type="EMBL" id="CAF0732209.1"/>
    </source>
</evidence>
<dbReference type="Proteomes" id="UP000663879">
    <property type="component" value="Unassembled WGS sequence"/>
</dbReference>
<dbReference type="Gene3D" id="3.80.10.10">
    <property type="entry name" value="Ribonuclease Inhibitor"/>
    <property type="match status" value="1"/>
</dbReference>
<dbReference type="InterPro" id="IPR032675">
    <property type="entry name" value="LRR_dom_sf"/>
</dbReference>
<reference evidence="3" key="1">
    <citation type="submission" date="2021-02" db="EMBL/GenBank/DDBJ databases">
        <authorList>
            <person name="Nowell W R."/>
        </authorList>
    </citation>
    <scope>NUCLEOTIDE SEQUENCE</scope>
    <source>
        <strain evidence="3">Ploen Becks lab</strain>
    </source>
</reference>
<dbReference type="InterPro" id="IPR001611">
    <property type="entry name" value="Leu-rich_rpt"/>
</dbReference>
<dbReference type="SMART" id="SM00369">
    <property type="entry name" value="LRR_TYP"/>
    <property type="match status" value="5"/>
</dbReference>
<dbReference type="InterPro" id="IPR050216">
    <property type="entry name" value="LRR_domain-containing"/>
</dbReference>
<dbReference type="InterPro" id="IPR003591">
    <property type="entry name" value="Leu-rich_rpt_typical-subtyp"/>
</dbReference>
<dbReference type="PANTHER" id="PTHR48051:SF46">
    <property type="entry name" value="LEUCINE RICH REPEAT-CONTAINING DOMAIN PROTEIN"/>
    <property type="match status" value="1"/>
</dbReference>
<proteinExistence type="predicted"/>
<sequence>MNFDIPTTSSSTFDFFEYKRSRSNSPNNEPDMLDLSYLDLENCESNLSYALQANLDSVQSITKILLNNNLINQIPPILSYFSHVETLDISSNFLKVLSQDICRLTNLKNLICRDNQLEDNSLPKDLGSKLVNLEVVNFSGNLFTQFPYQLLEIKNLKEIYLGSNKINGMPRNYEMLQRLEVLYLGGNQLKSLPDEINQLRSLTSLNLSNNLLTALPNSLARLRNMKTLALHGNNLTHLPVELVKLNLYELSLRNNPLVSRFAKEFSYNVPSLLELSGRIIKSKNVHYNLNILPIHLVNYLNSAQCCLNPKCKGVYFTSKVEHIKFVDFCGKFRVPLMQYLCSSTCNEKITNRTITTSSSSSGSDMSDTDDQYENKLLKKILIG</sequence>
<dbReference type="SUPFAM" id="SSF52058">
    <property type="entry name" value="L domain-like"/>
    <property type="match status" value="1"/>
</dbReference>
<dbReference type="AlphaFoldDB" id="A0A813N7E2"/>
<name>A0A813N7E2_9BILA</name>
<dbReference type="PANTHER" id="PTHR48051">
    <property type="match status" value="1"/>
</dbReference>
<evidence type="ECO:0008006" key="5">
    <source>
        <dbReference type="Google" id="ProtNLM"/>
    </source>
</evidence>
<comment type="caution">
    <text evidence="3">The sequence shown here is derived from an EMBL/GenBank/DDBJ whole genome shotgun (WGS) entry which is preliminary data.</text>
</comment>
<gene>
    <name evidence="3" type="ORF">OXX778_LOCUS2909</name>
</gene>
<dbReference type="GO" id="GO:0005737">
    <property type="term" value="C:cytoplasm"/>
    <property type="evidence" value="ECO:0007669"/>
    <property type="project" value="TreeGrafter"/>
</dbReference>
<dbReference type="OrthoDB" id="1053178at2759"/>
<keyword evidence="2" id="KW-0677">Repeat</keyword>
<accession>A0A813N7E2</accession>